<dbReference type="InterPro" id="IPR037171">
    <property type="entry name" value="NagB/RpiA_transferase-like"/>
</dbReference>
<dbReference type="NCBIfam" id="TIGR02727">
    <property type="entry name" value="MTHFS_bact"/>
    <property type="match status" value="1"/>
</dbReference>
<dbReference type="RefSeq" id="WP_344298692.1">
    <property type="nucleotide sequence ID" value="NZ_BAAAQW010000003.1"/>
</dbReference>
<keyword evidence="3 4" id="KW-0067">ATP-binding</keyword>
<dbReference type="InterPro" id="IPR024185">
    <property type="entry name" value="FTHF_cligase-like_sf"/>
</dbReference>
<dbReference type="SUPFAM" id="SSF100950">
    <property type="entry name" value="NagB/RpiA/CoA transferase-like"/>
    <property type="match status" value="1"/>
</dbReference>
<dbReference type="Pfam" id="PF01812">
    <property type="entry name" value="5-FTHF_cyc-lig"/>
    <property type="match status" value="1"/>
</dbReference>
<sequence>MQAAEEKSALRSAIWAERRAADPERRAAAGESLAAHGLEWALAHVPEGGTLTAYLGVGAEPPTAPLLERLHSAGLRVFLPVCLPERQLAWVQWQPGILFARSRFAPVQEPVGPVLTTEELAAGDGARLPLAAVLLPATALDAEGRRLGQGGGYYDRFLARLEGLGLRPPTAAVVFDSEVLPAGAVPVEALDRRVASAVTPSALRALWPKPS</sequence>
<keyword evidence="4" id="KW-0479">Metal-binding</keyword>
<protein>
    <recommendedName>
        <fullName evidence="4">5-formyltetrahydrofolate cyclo-ligase</fullName>
        <ecNumber evidence="4">6.3.3.2</ecNumber>
    </recommendedName>
</protein>
<dbReference type="InterPro" id="IPR002698">
    <property type="entry name" value="FTHF_cligase"/>
</dbReference>
<dbReference type="EMBL" id="BAAAQW010000003">
    <property type="protein sequence ID" value="GAA2198466.1"/>
    <property type="molecule type" value="Genomic_DNA"/>
</dbReference>
<keyword evidence="2 4" id="KW-0547">Nucleotide-binding</keyword>
<accession>A0ABP5NFU2</accession>
<evidence type="ECO:0000313" key="6">
    <source>
        <dbReference type="Proteomes" id="UP001500432"/>
    </source>
</evidence>
<dbReference type="PANTHER" id="PTHR23407">
    <property type="entry name" value="ATPASE INHIBITOR/5-FORMYLTETRAHYDROFOLATE CYCLO-LIGASE"/>
    <property type="match status" value="1"/>
</dbReference>
<evidence type="ECO:0000256" key="3">
    <source>
        <dbReference type="ARBA" id="ARBA00022840"/>
    </source>
</evidence>
<evidence type="ECO:0000256" key="4">
    <source>
        <dbReference type="RuleBase" id="RU361279"/>
    </source>
</evidence>
<dbReference type="Gene3D" id="3.40.50.10420">
    <property type="entry name" value="NagB/RpiA/CoA transferase-like"/>
    <property type="match status" value="1"/>
</dbReference>
<gene>
    <name evidence="5" type="ORF">GCM10009849_11230</name>
</gene>
<comment type="caution">
    <text evidence="5">The sequence shown here is derived from an EMBL/GenBank/DDBJ whole genome shotgun (WGS) entry which is preliminary data.</text>
</comment>
<proteinExistence type="inferred from homology"/>
<dbReference type="PIRSF" id="PIRSF006806">
    <property type="entry name" value="FTHF_cligase"/>
    <property type="match status" value="1"/>
</dbReference>
<reference evidence="6" key="1">
    <citation type="journal article" date="2019" name="Int. J. Syst. Evol. Microbiol.">
        <title>The Global Catalogue of Microorganisms (GCM) 10K type strain sequencing project: providing services to taxonomists for standard genome sequencing and annotation.</title>
        <authorList>
            <consortium name="The Broad Institute Genomics Platform"/>
            <consortium name="The Broad Institute Genome Sequencing Center for Infectious Disease"/>
            <person name="Wu L."/>
            <person name="Ma J."/>
        </authorList>
    </citation>
    <scope>NUCLEOTIDE SEQUENCE [LARGE SCALE GENOMIC DNA]</scope>
    <source>
        <strain evidence="6">JCM 16034</strain>
    </source>
</reference>
<keyword evidence="6" id="KW-1185">Reference proteome</keyword>
<keyword evidence="4" id="KW-0460">Magnesium</keyword>
<name>A0ABP5NFU2_9MICC</name>
<comment type="catalytic activity">
    <reaction evidence="4">
        <text>(6S)-5-formyl-5,6,7,8-tetrahydrofolate + ATP = (6R)-5,10-methenyltetrahydrofolate + ADP + phosphate</text>
        <dbReference type="Rhea" id="RHEA:10488"/>
        <dbReference type="ChEBI" id="CHEBI:30616"/>
        <dbReference type="ChEBI" id="CHEBI:43474"/>
        <dbReference type="ChEBI" id="CHEBI:57455"/>
        <dbReference type="ChEBI" id="CHEBI:57457"/>
        <dbReference type="ChEBI" id="CHEBI:456216"/>
        <dbReference type="EC" id="6.3.3.2"/>
    </reaction>
</comment>
<comment type="similarity">
    <text evidence="1 4">Belongs to the 5-formyltetrahydrofolate cyclo-ligase family.</text>
</comment>
<evidence type="ECO:0000256" key="2">
    <source>
        <dbReference type="ARBA" id="ARBA00022741"/>
    </source>
</evidence>
<dbReference type="EC" id="6.3.3.2" evidence="4"/>
<evidence type="ECO:0000313" key="5">
    <source>
        <dbReference type="EMBL" id="GAA2198466.1"/>
    </source>
</evidence>
<comment type="cofactor">
    <cofactor evidence="4">
        <name>Mg(2+)</name>
        <dbReference type="ChEBI" id="CHEBI:18420"/>
    </cofactor>
</comment>
<dbReference type="PANTHER" id="PTHR23407:SF1">
    <property type="entry name" value="5-FORMYLTETRAHYDROFOLATE CYCLO-LIGASE"/>
    <property type="match status" value="1"/>
</dbReference>
<evidence type="ECO:0000256" key="1">
    <source>
        <dbReference type="ARBA" id="ARBA00010638"/>
    </source>
</evidence>
<organism evidence="5 6">
    <name type="scientific">Sinomonas flava</name>
    <dbReference type="NCBI Taxonomy" id="496857"/>
    <lineage>
        <taxon>Bacteria</taxon>
        <taxon>Bacillati</taxon>
        <taxon>Actinomycetota</taxon>
        <taxon>Actinomycetes</taxon>
        <taxon>Micrococcales</taxon>
        <taxon>Micrococcaceae</taxon>
        <taxon>Sinomonas</taxon>
    </lineage>
</organism>
<dbReference type="Proteomes" id="UP001500432">
    <property type="component" value="Unassembled WGS sequence"/>
</dbReference>